<keyword evidence="6 8" id="KW-1133">Transmembrane helix</keyword>
<evidence type="ECO:0000256" key="3">
    <source>
        <dbReference type="ARBA" id="ARBA00022676"/>
    </source>
</evidence>
<keyword evidence="5 8" id="KW-0812">Transmembrane</keyword>
<dbReference type="InterPro" id="IPR038731">
    <property type="entry name" value="RgtA/B/C-like"/>
</dbReference>
<comment type="subcellular location">
    <subcellularLocation>
        <location evidence="1">Cell membrane</location>
        <topology evidence="1">Multi-pass membrane protein</topology>
    </subcellularLocation>
</comment>
<feature type="transmembrane region" description="Helical" evidence="8">
    <location>
        <begin position="134"/>
        <end position="159"/>
    </location>
</feature>
<dbReference type="PANTHER" id="PTHR33908">
    <property type="entry name" value="MANNOSYLTRANSFERASE YKCB-RELATED"/>
    <property type="match status" value="1"/>
</dbReference>
<name>A0A7V5Y0V0_UNCW3</name>
<gene>
    <name evidence="10" type="ORF">ENV79_04475</name>
</gene>
<feature type="domain" description="Glycosyltransferase RgtA/B/C/D-like" evidence="9">
    <location>
        <begin position="73"/>
        <end position="215"/>
    </location>
</feature>
<dbReference type="GO" id="GO:0016763">
    <property type="term" value="F:pentosyltransferase activity"/>
    <property type="evidence" value="ECO:0007669"/>
    <property type="project" value="TreeGrafter"/>
</dbReference>
<feature type="transmembrane region" description="Helical" evidence="8">
    <location>
        <begin position="337"/>
        <end position="354"/>
    </location>
</feature>
<keyword evidence="3" id="KW-0328">Glycosyltransferase</keyword>
<protein>
    <recommendedName>
        <fullName evidence="9">Glycosyltransferase RgtA/B/C/D-like domain-containing protein</fullName>
    </recommendedName>
</protein>
<evidence type="ECO:0000256" key="1">
    <source>
        <dbReference type="ARBA" id="ARBA00004651"/>
    </source>
</evidence>
<dbReference type="AlphaFoldDB" id="A0A7V5Y0V0"/>
<feature type="transmembrane region" description="Helical" evidence="8">
    <location>
        <begin position="257"/>
        <end position="278"/>
    </location>
</feature>
<feature type="transmembrane region" description="Helical" evidence="8">
    <location>
        <begin position="93"/>
        <end position="113"/>
    </location>
</feature>
<feature type="transmembrane region" description="Helical" evidence="8">
    <location>
        <begin position="66"/>
        <end position="87"/>
    </location>
</feature>
<keyword evidence="4" id="KW-0808">Transferase</keyword>
<proteinExistence type="predicted"/>
<evidence type="ECO:0000313" key="10">
    <source>
        <dbReference type="EMBL" id="HHR48883.1"/>
    </source>
</evidence>
<evidence type="ECO:0000259" key="9">
    <source>
        <dbReference type="Pfam" id="PF13231"/>
    </source>
</evidence>
<evidence type="ECO:0000256" key="6">
    <source>
        <dbReference type="ARBA" id="ARBA00022989"/>
    </source>
</evidence>
<evidence type="ECO:0000256" key="2">
    <source>
        <dbReference type="ARBA" id="ARBA00022475"/>
    </source>
</evidence>
<feature type="transmembrane region" description="Helical" evidence="8">
    <location>
        <begin position="315"/>
        <end position="332"/>
    </location>
</feature>
<feature type="transmembrane region" description="Helical" evidence="8">
    <location>
        <begin position="165"/>
        <end position="193"/>
    </location>
</feature>
<dbReference type="PANTHER" id="PTHR33908:SF11">
    <property type="entry name" value="MEMBRANE PROTEIN"/>
    <property type="match status" value="1"/>
</dbReference>
<evidence type="ECO:0000256" key="4">
    <source>
        <dbReference type="ARBA" id="ARBA00022679"/>
    </source>
</evidence>
<dbReference type="GO" id="GO:0005886">
    <property type="term" value="C:plasma membrane"/>
    <property type="evidence" value="ECO:0007669"/>
    <property type="project" value="UniProtKB-SubCell"/>
</dbReference>
<evidence type="ECO:0000256" key="8">
    <source>
        <dbReference type="SAM" id="Phobius"/>
    </source>
</evidence>
<keyword evidence="7 8" id="KW-0472">Membrane</keyword>
<sequence length="483" mass="57523">MFFIFYNYLLKNKWPFLFLILITFILPLFYLLKNKELILVYDDSYITLTCARNFFKFKGLTFDGKYYHEGTTSPLHIFLIAFFNLFFNNLPLTDILIGIFSFYLLVFLTYRYFSTIGNKKIGLLASWLTATTGWLIFDALSGLETILFIDFLLLTLYFFEKKNVLFGIFLSLSIYTRPEGIFLGVALFFYLLFQKKKLKDFLPFLIALIILLPFFIVNYKNTKSFLPPSGMAKTIFFDELKLPLKTKLEFFTDGLKLFYYNLIYPFSFLFFVLIPFAFPFYKRYYFFIFVFIFYLSYFILFPGSISHYWCRYQHIFYPLVIGIMAFSINNLFKKTKLFYFLILLLIGNQALSLFDGYQKYHASILSTKEVLIVLSEYFRTKTKKEAVIATHDVGALKYFSEREILDLAGLTNPEIRNFYKNKRRYERNIKDYVIKNADYLVMFDFFKIFLNFSPQDDTNFIFLGKTKPVYGLNQSYEVYGILK</sequence>
<dbReference type="InterPro" id="IPR050297">
    <property type="entry name" value="LipidA_mod_glycosyltrf_83"/>
</dbReference>
<reference evidence="10" key="1">
    <citation type="journal article" date="2020" name="mSystems">
        <title>Genome- and Community-Level Interaction Insights into Carbon Utilization and Element Cycling Functions of Hydrothermarchaeota in Hydrothermal Sediment.</title>
        <authorList>
            <person name="Zhou Z."/>
            <person name="Liu Y."/>
            <person name="Xu W."/>
            <person name="Pan J."/>
            <person name="Luo Z.H."/>
            <person name="Li M."/>
        </authorList>
    </citation>
    <scope>NUCLEOTIDE SEQUENCE [LARGE SCALE GENOMIC DNA]</scope>
    <source>
        <strain evidence="10">SpSt-791</strain>
    </source>
</reference>
<evidence type="ECO:0000256" key="5">
    <source>
        <dbReference type="ARBA" id="ARBA00022692"/>
    </source>
</evidence>
<evidence type="ECO:0000256" key="7">
    <source>
        <dbReference type="ARBA" id="ARBA00023136"/>
    </source>
</evidence>
<dbReference type="GO" id="GO:0009103">
    <property type="term" value="P:lipopolysaccharide biosynthetic process"/>
    <property type="evidence" value="ECO:0007669"/>
    <property type="project" value="UniProtKB-ARBA"/>
</dbReference>
<dbReference type="EMBL" id="DTHS01000028">
    <property type="protein sequence ID" value="HHR48883.1"/>
    <property type="molecule type" value="Genomic_DNA"/>
</dbReference>
<feature type="transmembrane region" description="Helical" evidence="8">
    <location>
        <begin position="285"/>
        <end position="309"/>
    </location>
</feature>
<accession>A0A7V5Y0V0</accession>
<comment type="caution">
    <text evidence="10">The sequence shown here is derived from an EMBL/GenBank/DDBJ whole genome shotgun (WGS) entry which is preliminary data.</text>
</comment>
<feature type="transmembrane region" description="Helical" evidence="8">
    <location>
        <begin position="200"/>
        <end position="219"/>
    </location>
</feature>
<dbReference type="Pfam" id="PF13231">
    <property type="entry name" value="PMT_2"/>
    <property type="match status" value="1"/>
</dbReference>
<organism evidence="10">
    <name type="scientific">candidate division WOR-3 bacterium</name>
    <dbReference type="NCBI Taxonomy" id="2052148"/>
    <lineage>
        <taxon>Bacteria</taxon>
        <taxon>Bacteria division WOR-3</taxon>
    </lineage>
</organism>
<feature type="transmembrane region" description="Helical" evidence="8">
    <location>
        <begin position="14"/>
        <end position="32"/>
    </location>
</feature>
<keyword evidence="2" id="KW-1003">Cell membrane</keyword>